<evidence type="ECO:0000313" key="5">
    <source>
        <dbReference type="Proteomes" id="UP000027178"/>
    </source>
</evidence>
<dbReference type="EMBL" id="JNBY01000015">
    <property type="protein sequence ID" value="KDN87756.1"/>
    <property type="molecule type" value="Genomic_DNA"/>
</dbReference>
<dbReference type="GO" id="GO:0008171">
    <property type="term" value="F:O-methyltransferase activity"/>
    <property type="evidence" value="ECO:0007669"/>
    <property type="project" value="InterPro"/>
</dbReference>
<evidence type="ECO:0000256" key="3">
    <source>
        <dbReference type="ARBA" id="ARBA00022691"/>
    </source>
</evidence>
<evidence type="ECO:0000256" key="2">
    <source>
        <dbReference type="ARBA" id="ARBA00022679"/>
    </source>
</evidence>
<gene>
    <name evidence="4" type="ORF">KCH_04030</name>
</gene>
<dbReference type="RefSeq" id="WP_035858381.1">
    <property type="nucleotide sequence ID" value="NZ_KK853997.1"/>
</dbReference>
<comment type="caution">
    <text evidence="4">The sequence shown here is derived from an EMBL/GenBank/DDBJ whole genome shotgun (WGS) entry which is preliminary data.</text>
</comment>
<dbReference type="OrthoDB" id="9799672at2"/>
<dbReference type="GO" id="GO:0032259">
    <property type="term" value="P:methylation"/>
    <property type="evidence" value="ECO:0007669"/>
    <property type="project" value="UniProtKB-KW"/>
</dbReference>
<dbReference type="PANTHER" id="PTHR10509">
    <property type="entry name" value="O-METHYLTRANSFERASE-RELATED"/>
    <property type="match status" value="1"/>
</dbReference>
<name>A0A066ZBS4_9ACTN</name>
<dbReference type="eggNOG" id="COG4122">
    <property type="taxonomic scope" value="Bacteria"/>
</dbReference>
<dbReference type="GO" id="GO:0008757">
    <property type="term" value="F:S-adenosylmethionine-dependent methyltransferase activity"/>
    <property type="evidence" value="ECO:0007669"/>
    <property type="project" value="TreeGrafter"/>
</dbReference>
<dbReference type="CDD" id="cd02440">
    <property type="entry name" value="AdoMet_MTases"/>
    <property type="match status" value="1"/>
</dbReference>
<dbReference type="HOGENOM" id="CLU_067676_5_1_11"/>
<keyword evidence="1 4" id="KW-0489">Methyltransferase</keyword>
<dbReference type="PROSITE" id="PS51682">
    <property type="entry name" value="SAM_OMT_I"/>
    <property type="match status" value="1"/>
</dbReference>
<dbReference type="Proteomes" id="UP000027178">
    <property type="component" value="Unassembled WGS sequence"/>
</dbReference>
<dbReference type="AlphaFoldDB" id="A0A066ZBS4"/>
<dbReference type="InterPro" id="IPR029063">
    <property type="entry name" value="SAM-dependent_MTases_sf"/>
</dbReference>
<organism evidence="4 5">
    <name type="scientific">Kitasatospora cheerisanensis KCTC 2395</name>
    <dbReference type="NCBI Taxonomy" id="1348663"/>
    <lineage>
        <taxon>Bacteria</taxon>
        <taxon>Bacillati</taxon>
        <taxon>Actinomycetota</taxon>
        <taxon>Actinomycetes</taxon>
        <taxon>Kitasatosporales</taxon>
        <taxon>Streptomycetaceae</taxon>
        <taxon>Kitasatospora</taxon>
    </lineage>
</organism>
<keyword evidence="2 4" id="KW-0808">Transferase</keyword>
<dbReference type="Pfam" id="PF01596">
    <property type="entry name" value="Methyltransf_3"/>
    <property type="match status" value="1"/>
</dbReference>
<evidence type="ECO:0000313" key="4">
    <source>
        <dbReference type="EMBL" id="KDN87756.1"/>
    </source>
</evidence>
<sequence length="220" mass="23922">MADQTAATRDLLAYVREVSLRDDDLLRELRETTADLPGGTAMQVMAEEGQLLALLVGLTGARAVLEIGTFTGYSTLCMARALPADGVLVSCDIEERWPAIGAEFWKRDGVDSRVDLRIGDAAATLDALLAERGPESFDLVFIDADKTNYVRYYESSLALLRPGGLIVVDNTLFFGRVADPAAVDPETAGVRALNRVLHEDPRVELSLLVMADGITLVRKR</sequence>
<dbReference type="PATRIC" id="fig|1348663.4.peg.376"/>
<proteinExistence type="predicted"/>
<dbReference type="Gene3D" id="3.40.50.150">
    <property type="entry name" value="Vaccinia Virus protein VP39"/>
    <property type="match status" value="1"/>
</dbReference>
<dbReference type="InterPro" id="IPR002935">
    <property type="entry name" value="SAM_O-MeTrfase"/>
</dbReference>
<accession>A0A066ZBS4</accession>
<keyword evidence="3" id="KW-0949">S-adenosyl-L-methionine</keyword>
<reference evidence="4 5" key="1">
    <citation type="submission" date="2014-05" db="EMBL/GenBank/DDBJ databases">
        <title>Draft Genome Sequence of Kitasatospora cheerisanensis KCTC 2395.</title>
        <authorList>
            <person name="Nam D.H."/>
        </authorList>
    </citation>
    <scope>NUCLEOTIDE SEQUENCE [LARGE SCALE GENOMIC DNA]</scope>
    <source>
        <strain evidence="4 5">KCTC 2395</strain>
    </source>
</reference>
<keyword evidence="5" id="KW-1185">Reference proteome</keyword>
<dbReference type="InterPro" id="IPR050362">
    <property type="entry name" value="Cation-dep_OMT"/>
</dbReference>
<dbReference type="PANTHER" id="PTHR10509:SF14">
    <property type="entry name" value="CAFFEOYL-COA O-METHYLTRANSFERASE 3-RELATED"/>
    <property type="match status" value="1"/>
</dbReference>
<dbReference type="SUPFAM" id="SSF53335">
    <property type="entry name" value="S-adenosyl-L-methionine-dependent methyltransferases"/>
    <property type="match status" value="1"/>
</dbReference>
<evidence type="ECO:0000256" key="1">
    <source>
        <dbReference type="ARBA" id="ARBA00022603"/>
    </source>
</evidence>
<protein>
    <submittedName>
        <fullName evidence="4">SAM-dependent methyltransferase</fullName>
    </submittedName>
</protein>